<dbReference type="STRING" id="36849.OXPF_03240"/>
<evidence type="ECO:0000313" key="2">
    <source>
        <dbReference type="Proteomes" id="UP000050326"/>
    </source>
</evidence>
<reference evidence="1 2" key="1">
    <citation type="submission" date="2015-09" db="EMBL/GenBank/DDBJ databases">
        <title>Genome sequence of Oxobacter pfennigii DSM 3222.</title>
        <authorList>
            <person name="Poehlein A."/>
            <person name="Bengelsdorf F.R."/>
            <person name="Schiel-Bengelsdorf B."/>
            <person name="Duerre P."/>
            <person name="Daniel R."/>
        </authorList>
    </citation>
    <scope>NUCLEOTIDE SEQUENCE [LARGE SCALE GENOMIC DNA]</scope>
    <source>
        <strain evidence="1 2">DSM 3222</strain>
    </source>
</reference>
<comment type="caution">
    <text evidence="1">The sequence shown here is derived from an EMBL/GenBank/DDBJ whole genome shotgun (WGS) entry which is preliminary data.</text>
</comment>
<proteinExistence type="predicted"/>
<gene>
    <name evidence="1" type="ORF">OXPF_03240</name>
</gene>
<protein>
    <submittedName>
        <fullName evidence="1">Uncharacterized protein</fullName>
    </submittedName>
</protein>
<keyword evidence="2" id="KW-1185">Reference proteome</keyword>
<dbReference type="AlphaFoldDB" id="A0A0N8NTV1"/>
<sequence>MPISVTIIQKDCMRNMDLRNMPYLTKNLFDYFTLLYNYEHPLYAY</sequence>
<dbReference type="EMBL" id="LKET01000016">
    <property type="protein sequence ID" value="KPU45856.1"/>
    <property type="molecule type" value="Genomic_DNA"/>
</dbReference>
<evidence type="ECO:0000313" key="1">
    <source>
        <dbReference type="EMBL" id="KPU45856.1"/>
    </source>
</evidence>
<organism evidence="1 2">
    <name type="scientific">Oxobacter pfennigii</name>
    <dbReference type="NCBI Taxonomy" id="36849"/>
    <lineage>
        <taxon>Bacteria</taxon>
        <taxon>Bacillati</taxon>
        <taxon>Bacillota</taxon>
        <taxon>Clostridia</taxon>
        <taxon>Eubacteriales</taxon>
        <taxon>Clostridiaceae</taxon>
        <taxon>Oxobacter</taxon>
    </lineage>
</organism>
<dbReference type="Proteomes" id="UP000050326">
    <property type="component" value="Unassembled WGS sequence"/>
</dbReference>
<accession>A0A0N8NTV1</accession>
<name>A0A0N8NTV1_9CLOT</name>